<feature type="compositionally biased region" description="Basic and acidic residues" evidence="1">
    <location>
        <begin position="85"/>
        <end position="94"/>
    </location>
</feature>
<dbReference type="AlphaFoldDB" id="J9E9J2"/>
<evidence type="ECO:0000313" key="2">
    <source>
        <dbReference type="EMBL" id="EJY57526.1"/>
    </source>
</evidence>
<organism evidence="2 3">
    <name type="scientific">Aedes aegypti</name>
    <name type="common">Yellowfever mosquito</name>
    <name type="synonym">Culex aegypti</name>
    <dbReference type="NCBI Taxonomy" id="7159"/>
    <lineage>
        <taxon>Eukaryota</taxon>
        <taxon>Metazoa</taxon>
        <taxon>Ecdysozoa</taxon>
        <taxon>Arthropoda</taxon>
        <taxon>Hexapoda</taxon>
        <taxon>Insecta</taxon>
        <taxon>Pterygota</taxon>
        <taxon>Neoptera</taxon>
        <taxon>Endopterygota</taxon>
        <taxon>Diptera</taxon>
        <taxon>Nematocera</taxon>
        <taxon>Culicoidea</taxon>
        <taxon>Culicidae</taxon>
        <taxon>Culicinae</taxon>
        <taxon>Aedini</taxon>
        <taxon>Aedes</taxon>
        <taxon>Stegomyia</taxon>
    </lineage>
</organism>
<proteinExistence type="predicted"/>
<dbReference type="PaxDb" id="7159-AAEL017264-PA"/>
<feature type="region of interest" description="Disordered" evidence="1">
    <location>
        <begin position="80"/>
        <end position="102"/>
    </location>
</feature>
<evidence type="ECO:0000256" key="1">
    <source>
        <dbReference type="SAM" id="MobiDB-lite"/>
    </source>
</evidence>
<feature type="non-terminal residue" evidence="2">
    <location>
        <position position="1"/>
    </location>
</feature>
<dbReference type="HOGENOM" id="CLU_2284313_0_0_1"/>
<sequence>IFLPPHHPFLRIHVFNIAITEPHTLCKSIPFAPTVTSELGLSLARSEPSTRGVGPRVRVHTITGQLNAVRRVERARGLSFMHLSSRSDRRRTDQHISTQRST</sequence>
<accession>J9E9J2</accession>
<protein>
    <submittedName>
        <fullName evidence="2">AAEL017264-PA</fullName>
    </submittedName>
</protein>
<gene>
    <name evidence="2" type="ORF">AaeL_AAEL017264</name>
</gene>
<dbReference type="EMBL" id="CH477298">
    <property type="protein sequence ID" value="EJY57526.1"/>
    <property type="molecule type" value="Genomic_DNA"/>
</dbReference>
<name>J9E9J2_AEDAE</name>
<reference evidence="2" key="1">
    <citation type="submission" date="2005-10" db="EMBL/GenBank/DDBJ databases">
        <authorList>
            <person name="Loftus B.J."/>
            <person name="Nene V.M."/>
            <person name="Hannick L.I."/>
            <person name="Bidwell S."/>
            <person name="Haas B."/>
            <person name="Amedeo P."/>
            <person name="Orvis J."/>
            <person name="Wortman J.R."/>
            <person name="White O.R."/>
            <person name="Salzberg S."/>
            <person name="Shumway M."/>
            <person name="Koo H."/>
            <person name="Zhao Y."/>
            <person name="Holmes M."/>
            <person name="Miller J."/>
            <person name="Schatz M."/>
            <person name="Pop M."/>
            <person name="Pai G."/>
            <person name="Utterback T."/>
            <person name="Rogers Y.-H."/>
            <person name="Kravitz S."/>
            <person name="Fraser C.M."/>
        </authorList>
    </citation>
    <scope>NUCLEOTIDE SEQUENCE</scope>
    <source>
        <strain evidence="2">Liverpool</strain>
    </source>
</reference>
<dbReference type="Proteomes" id="UP000682892">
    <property type="component" value="Chromosome 2"/>
</dbReference>
<reference evidence="2" key="3">
    <citation type="submission" date="2012-09" db="EMBL/GenBank/DDBJ databases">
        <authorList>
            <consortium name="VectorBase"/>
        </authorList>
    </citation>
    <scope>NUCLEOTIDE SEQUENCE</scope>
    <source>
        <strain evidence="2">Liverpool</strain>
    </source>
</reference>
<evidence type="ECO:0000313" key="3">
    <source>
        <dbReference type="Proteomes" id="UP000682892"/>
    </source>
</evidence>
<reference evidence="2" key="2">
    <citation type="journal article" date="2007" name="Science">
        <title>Genome sequence of Aedes aegypti, a major arbovirus vector.</title>
        <authorList>
            <person name="Nene V."/>
            <person name="Wortman J.R."/>
            <person name="Lawson D."/>
            <person name="Haas B."/>
            <person name="Kodira C."/>
            <person name="Tu Z.J."/>
            <person name="Loftus B."/>
            <person name="Xi Z."/>
            <person name="Megy K."/>
            <person name="Grabherr M."/>
            <person name="Ren Q."/>
            <person name="Zdobnov E.M."/>
            <person name="Lobo N.F."/>
            <person name="Campbell K.S."/>
            <person name="Brown S.E."/>
            <person name="Bonaldo M.F."/>
            <person name="Zhu J."/>
            <person name="Sinkins S.P."/>
            <person name="Hogenkamp D.G."/>
            <person name="Amedeo P."/>
            <person name="Arensburger P."/>
            <person name="Atkinson P.W."/>
            <person name="Bidwell S."/>
            <person name="Biedler J."/>
            <person name="Birney E."/>
            <person name="Bruggner R.V."/>
            <person name="Costas J."/>
            <person name="Coy M.R."/>
            <person name="Crabtree J."/>
            <person name="Crawford M."/>
            <person name="Debruyn B."/>
            <person name="Decaprio D."/>
            <person name="Eiglmeier K."/>
            <person name="Eisenstadt E."/>
            <person name="El-Dorry H."/>
            <person name="Gelbart W.M."/>
            <person name="Gomes S.L."/>
            <person name="Hammond M."/>
            <person name="Hannick L.I."/>
            <person name="Hogan J.R."/>
            <person name="Holmes M.H."/>
            <person name="Jaffe D."/>
            <person name="Johnston J.S."/>
            <person name="Kennedy R.C."/>
            <person name="Koo H."/>
            <person name="Kravitz S."/>
            <person name="Kriventseva E.V."/>
            <person name="Kulp D."/>
            <person name="Labutti K."/>
            <person name="Lee E."/>
            <person name="Li S."/>
            <person name="Lovin D.D."/>
            <person name="Mao C."/>
            <person name="Mauceli E."/>
            <person name="Menck C.F."/>
            <person name="Miller J.R."/>
            <person name="Montgomery P."/>
            <person name="Mori A."/>
            <person name="Nascimento A.L."/>
            <person name="Naveira H.F."/>
            <person name="Nusbaum C."/>
            <person name="O'leary S."/>
            <person name="Orvis J."/>
            <person name="Pertea M."/>
            <person name="Quesneville H."/>
            <person name="Reidenbach K.R."/>
            <person name="Rogers Y.H."/>
            <person name="Roth C.W."/>
            <person name="Schneider J.R."/>
            <person name="Schatz M."/>
            <person name="Shumway M."/>
            <person name="Stanke M."/>
            <person name="Stinson E.O."/>
            <person name="Tubio J.M."/>
            <person name="Vanzee J.P."/>
            <person name="Verjovski-Almeida S."/>
            <person name="Werner D."/>
            <person name="White O."/>
            <person name="Wyder S."/>
            <person name="Zeng Q."/>
            <person name="Zhao Q."/>
            <person name="Zhao Y."/>
            <person name="Hill C.A."/>
            <person name="Raikhel A.S."/>
            <person name="Soares M.B."/>
            <person name="Knudson D.L."/>
            <person name="Lee N.H."/>
            <person name="Galagan J."/>
            <person name="Salzberg S.L."/>
            <person name="Paulsen I.T."/>
            <person name="Dimopoulos G."/>
            <person name="Collins F.H."/>
            <person name="Birren B."/>
            <person name="Fraser-Liggett C.M."/>
            <person name="Severson D.W."/>
        </authorList>
    </citation>
    <scope>NUCLEOTIDE SEQUENCE [LARGE SCALE GENOMIC DNA]</scope>
    <source>
        <strain evidence="2">Liverpool</strain>
    </source>
</reference>